<dbReference type="Pfam" id="PF06114">
    <property type="entry name" value="Peptidase_M78"/>
    <property type="match status" value="1"/>
</dbReference>
<sequence>MLSIKGKANELIDKYGTNCPFKIAKMMGIIITYENLGNTLGYFSKNFRVPIIHINEKASEYGKKFICGHELGHVILHPEV</sequence>
<gene>
    <name evidence="2" type="ORF">BWZ43_02405</name>
</gene>
<comment type="caution">
    <text evidence="2">The sequence shown here is derived from an EMBL/GenBank/DDBJ whole genome shotgun (WGS) entry which is preliminary data.</text>
</comment>
<protein>
    <submittedName>
        <fullName evidence="2">ImmA/IrrE family metallo-endopeptidase</fullName>
    </submittedName>
</protein>
<dbReference type="RefSeq" id="WP_139358057.1">
    <property type="nucleotide sequence ID" value="NZ_MTLA01000025.1"/>
</dbReference>
<dbReference type="InterPro" id="IPR010359">
    <property type="entry name" value="IrrE_HExxH"/>
</dbReference>
<evidence type="ECO:0000313" key="3">
    <source>
        <dbReference type="Proteomes" id="UP000189761"/>
    </source>
</evidence>
<feature type="domain" description="IrrE N-terminal-like" evidence="1">
    <location>
        <begin position="26"/>
        <end position="79"/>
    </location>
</feature>
<dbReference type="EMBL" id="MTLA01000025">
    <property type="protein sequence ID" value="OOP69951.1"/>
    <property type="molecule type" value="Genomic_DNA"/>
</dbReference>
<accession>A0A8E2IAV6</accession>
<feature type="non-terminal residue" evidence="2">
    <location>
        <position position="80"/>
    </location>
</feature>
<name>A0A8E2IAV6_9BACI</name>
<dbReference type="AlphaFoldDB" id="A0A8E2IAV6"/>
<keyword evidence="3" id="KW-1185">Reference proteome</keyword>
<dbReference type="Gene3D" id="1.10.10.2910">
    <property type="match status" value="1"/>
</dbReference>
<evidence type="ECO:0000259" key="1">
    <source>
        <dbReference type="Pfam" id="PF06114"/>
    </source>
</evidence>
<organism evidence="2 3">
    <name type="scientific">Heyndrickxia oleronia</name>
    <dbReference type="NCBI Taxonomy" id="38875"/>
    <lineage>
        <taxon>Bacteria</taxon>
        <taxon>Bacillati</taxon>
        <taxon>Bacillota</taxon>
        <taxon>Bacilli</taxon>
        <taxon>Bacillales</taxon>
        <taxon>Bacillaceae</taxon>
        <taxon>Heyndrickxia</taxon>
    </lineage>
</organism>
<evidence type="ECO:0000313" key="2">
    <source>
        <dbReference type="EMBL" id="OOP69951.1"/>
    </source>
</evidence>
<proteinExistence type="predicted"/>
<dbReference type="Proteomes" id="UP000189761">
    <property type="component" value="Unassembled WGS sequence"/>
</dbReference>
<reference evidence="2 3" key="1">
    <citation type="submission" date="2017-01" db="EMBL/GenBank/DDBJ databases">
        <title>Draft genome sequence of Bacillus oleronius.</title>
        <authorList>
            <person name="Allam M."/>
        </authorList>
    </citation>
    <scope>NUCLEOTIDE SEQUENCE [LARGE SCALE GENOMIC DNA]</scope>
    <source>
        <strain evidence="2 3">DSM 9356</strain>
    </source>
</reference>